<organism evidence="2 3">
    <name type="scientific">Edhazardia aedis (strain USNM 41457)</name>
    <name type="common">Microsporidian parasite</name>
    <dbReference type="NCBI Taxonomy" id="1003232"/>
    <lineage>
        <taxon>Eukaryota</taxon>
        <taxon>Fungi</taxon>
        <taxon>Fungi incertae sedis</taxon>
        <taxon>Microsporidia</taxon>
        <taxon>Edhazardia</taxon>
    </lineage>
</organism>
<accession>J9DVG3</accession>
<evidence type="ECO:0000313" key="2">
    <source>
        <dbReference type="EMBL" id="EJW05277.1"/>
    </source>
</evidence>
<keyword evidence="1" id="KW-0472">Membrane</keyword>
<dbReference type="AlphaFoldDB" id="J9DVG3"/>
<gene>
    <name evidence="2" type="ORF">EDEG_04085</name>
</gene>
<protein>
    <submittedName>
        <fullName evidence="2">Uncharacterized protein</fullName>
    </submittedName>
</protein>
<evidence type="ECO:0000256" key="1">
    <source>
        <dbReference type="SAM" id="Phobius"/>
    </source>
</evidence>
<proteinExistence type="predicted"/>
<sequence>MLSERIHKKSKPQSYPLRKAYKGRMPTLKSKSKIFENLCSIKNFISRQTLSTSRLSRFIIITYKFVTINLMIMILAVEFLHVACSLRRNNTSSDAKVLKLNFKKENQQKLAKFSQENNADCTQSNKNTSKKSDYLPIYDYFEYDEIVKSIKEGFLFATTRSCGFACTKLDYKTITFNALESEKNTFLYLLRNAVVQEFSEMCNGPKLNWSKNINVGQSFQCYQLKNEIEKYGLKVFCSSLYNDICLEIFICDKSIMNSKDFLILIKHIRRNSIKMIKYKQFFEDMKKAIALYLAICTGATKNPCYFLLHCLAEITYQEIYSQPGKEQCIMYVESFLREENLIFNDDNFHTIIQYIKNLDENDLFFRNIKSEISNAKDHILKTFRTVNFESDGSLPDFKNLILCLKMLKLNGDHLKFRPCLETLIIFLLENFPNCLSNKNIKYDILSKKIIANNIDFLLKNKDLYEIIRKIYNLKLEETLLFSSTMTDSINKFLLKDINQENDFIVHLKPVIKDLIDTHKINIGISHYTFLCNQKHINNILLGFIAFGCTKDSKNNFKTLNTFDYTHKYFQLSFLFKKKIAEKILENLKNQKLCKFFNAESFNQTELHNEHLKTVFYREWYHKIIKPFNGLEIDCSPRFNICNKDCRVVFSNQVNRKKNFNDNPSRFSKISENKKPFELIFFQDISNFNKLHCTVIVFNEYDTIKIYFCFNNYANCKEILKFSIHKQKKSYDHFSDRKKSITYDNLCYSIRNEKFRANNKFSFAFIKNFVAALSYFCVNQPYIVQAILSKNEPFDFLRDYFETGYFRTAPMWKNIFFSYYFAQQMVFFYSTILGFDAEHAKSFRIEFSISQTTERTTLKHDTLYSTAFNPCLYEFHSTIRIFEKKIKEIMLYRKSLDNDFTHESKFRVETFFFVNKVYEKKYHFIDIGPFVLHTDDKKFLIMDEYYYKCILIYLMLLKEHVFETKIFLSKDVFKSFKDIYNDMQASIEETKSSNQEMTLKKYSLLDQYGNSCIIQDKKKLLQTKFFMLCSSNSRIVSNYIYEKWHEKTLANTEIFKILESKHFFVVASQEILRITLGKMQDETERKEFETSLADFCGYLNKLTDLDFELKVWQCIINLKVVFETHQLENKYYIM</sequence>
<comment type="caution">
    <text evidence="2">The sequence shown here is derived from an EMBL/GenBank/DDBJ whole genome shotgun (WGS) entry which is preliminary data.</text>
</comment>
<keyword evidence="1" id="KW-1133">Transmembrane helix</keyword>
<keyword evidence="3" id="KW-1185">Reference proteome</keyword>
<dbReference type="Proteomes" id="UP000003163">
    <property type="component" value="Unassembled WGS sequence"/>
</dbReference>
<keyword evidence="1" id="KW-0812">Transmembrane</keyword>
<reference evidence="3" key="2">
    <citation type="submission" date="2015-07" db="EMBL/GenBank/DDBJ databases">
        <title>Contrasting host-pathogen interactions and genome evolution in two generalist and specialist microsporidian pathogens of mosquitoes.</title>
        <authorList>
            <consortium name="The Broad Institute Genomics Platform"/>
            <consortium name="The Broad Institute Genome Sequencing Center for Infectious Disease"/>
            <person name="Cuomo C.A."/>
            <person name="Sanscrainte N.D."/>
            <person name="Goldberg J.M."/>
            <person name="Heiman D."/>
            <person name="Young S."/>
            <person name="Zeng Q."/>
            <person name="Becnel J.J."/>
            <person name="Birren B.W."/>
        </authorList>
    </citation>
    <scope>NUCLEOTIDE SEQUENCE [LARGE SCALE GENOMIC DNA]</scope>
    <source>
        <strain evidence="3">USNM 41457</strain>
    </source>
</reference>
<feature type="transmembrane region" description="Helical" evidence="1">
    <location>
        <begin position="61"/>
        <end position="83"/>
    </location>
</feature>
<dbReference type="InParanoid" id="J9DVG3"/>
<evidence type="ECO:0000313" key="3">
    <source>
        <dbReference type="Proteomes" id="UP000003163"/>
    </source>
</evidence>
<reference evidence="2 3" key="1">
    <citation type="submission" date="2011-08" db="EMBL/GenBank/DDBJ databases">
        <authorList>
            <person name="Liu Z.J."/>
            <person name="Shi F.L."/>
            <person name="Lu J.Q."/>
            <person name="Li M."/>
            <person name="Wang Z.L."/>
        </authorList>
    </citation>
    <scope>NUCLEOTIDE SEQUENCE [LARGE SCALE GENOMIC DNA]</scope>
    <source>
        <strain evidence="2 3">USNM 41457</strain>
    </source>
</reference>
<dbReference type="HOGENOM" id="CLU_278725_0_0_1"/>
<dbReference type="VEuPathDB" id="MicrosporidiaDB:EDEG_04085"/>
<name>J9DVG3_EDHAE</name>
<dbReference type="EMBL" id="AFBI03000284">
    <property type="protein sequence ID" value="EJW05277.1"/>
    <property type="molecule type" value="Genomic_DNA"/>
</dbReference>